<organism evidence="1 2">
    <name type="scientific">Mycena metata</name>
    <dbReference type="NCBI Taxonomy" id="1033252"/>
    <lineage>
        <taxon>Eukaryota</taxon>
        <taxon>Fungi</taxon>
        <taxon>Dikarya</taxon>
        <taxon>Basidiomycota</taxon>
        <taxon>Agaricomycotina</taxon>
        <taxon>Agaricomycetes</taxon>
        <taxon>Agaricomycetidae</taxon>
        <taxon>Agaricales</taxon>
        <taxon>Marasmiineae</taxon>
        <taxon>Mycenaceae</taxon>
        <taxon>Mycena</taxon>
    </lineage>
</organism>
<evidence type="ECO:0000313" key="1">
    <source>
        <dbReference type="EMBL" id="KAJ7731848.1"/>
    </source>
</evidence>
<protein>
    <submittedName>
        <fullName evidence="1">Uncharacterized protein</fullName>
    </submittedName>
</protein>
<sequence>MRSYGPEHTAYVLPGSSRVHWAAKIGLASRVATTDSFGRFVVEYHLHNETVFCCRHPACTPRPQRPRLRKGRAHSMCAHSARQQAAHTARASICSNVYAPSASPAAPSVPLNCWPRPYTPTFRLSFTTTAITLSAFAPLHPSHCVPPAFMFLARHPALTPSSVQRPSNCAATKVSRHASPSTAPPALDIVTLLPRLPTSPNLANLTLTSYHIHFDVDLPRNPLQAQEHQLKQKEREPEQQRLPHLRTYGQGCIHIGDTGRDAYLGRNKVVGVHWDDSEIRDVGDILLEAAREAECRACVRRTGQILLSCAVRYRAANEFLSFGFPTRSSSSAAFCPRSFFLAAANYDKGLYTRARRCCCVLDGRY</sequence>
<keyword evidence="2" id="KW-1185">Reference proteome</keyword>
<gene>
    <name evidence="1" type="ORF">B0H16DRAFT_1582642</name>
</gene>
<dbReference type="EMBL" id="JARKIB010000149">
    <property type="protein sequence ID" value="KAJ7731848.1"/>
    <property type="molecule type" value="Genomic_DNA"/>
</dbReference>
<accession>A0AAD7MTX9</accession>
<comment type="caution">
    <text evidence="1">The sequence shown here is derived from an EMBL/GenBank/DDBJ whole genome shotgun (WGS) entry which is preliminary data.</text>
</comment>
<evidence type="ECO:0000313" key="2">
    <source>
        <dbReference type="Proteomes" id="UP001215598"/>
    </source>
</evidence>
<reference evidence="1" key="1">
    <citation type="submission" date="2023-03" db="EMBL/GenBank/DDBJ databases">
        <title>Massive genome expansion in bonnet fungi (Mycena s.s.) driven by repeated elements and novel gene families across ecological guilds.</title>
        <authorList>
            <consortium name="Lawrence Berkeley National Laboratory"/>
            <person name="Harder C.B."/>
            <person name="Miyauchi S."/>
            <person name="Viragh M."/>
            <person name="Kuo A."/>
            <person name="Thoen E."/>
            <person name="Andreopoulos B."/>
            <person name="Lu D."/>
            <person name="Skrede I."/>
            <person name="Drula E."/>
            <person name="Henrissat B."/>
            <person name="Morin E."/>
            <person name="Kohler A."/>
            <person name="Barry K."/>
            <person name="LaButti K."/>
            <person name="Morin E."/>
            <person name="Salamov A."/>
            <person name="Lipzen A."/>
            <person name="Mereny Z."/>
            <person name="Hegedus B."/>
            <person name="Baldrian P."/>
            <person name="Stursova M."/>
            <person name="Weitz H."/>
            <person name="Taylor A."/>
            <person name="Grigoriev I.V."/>
            <person name="Nagy L.G."/>
            <person name="Martin F."/>
            <person name="Kauserud H."/>
        </authorList>
    </citation>
    <scope>NUCLEOTIDE SEQUENCE</scope>
    <source>
        <strain evidence="1">CBHHK182m</strain>
    </source>
</reference>
<name>A0AAD7MTX9_9AGAR</name>
<dbReference type="AlphaFoldDB" id="A0AAD7MTX9"/>
<proteinExistence type="predicted"/>
<dbReference type="Proteomes" id="UP001215598">
    <property type="component" value="Unassembled WGS sequence"/>
</dbReference>